<dbReference type="PANTHER" id="PTHR38037:SF2">
    <property type="entry name" value="ATP-DEPENDENT ZINC PROTEASE DOMAIN-CONTAINING PROTEIN-RELATED"/>
    <property type="match status" value="1"/>
</dbReference>
<accession>A0AA37SBM8</accession>
<evidence type="ECO:0000259" key="1">
    <source>
        <dbReference type="Pfam" id="PF05618"/>
    </source>
</evidence>
<dbReference type="EMBL" id="BSNM01000014">
    <property type="protein sequence ID" value="GLQ31551.1"/>
    <property type="molecule type" value="Genomic_DNA"/>
</dbReference>
<dbReference type="PANTHER" id="PTHR38037">
    <property type="entry name" value="ZN_PROTEASE DOMAIN-CONTAINING PROTEIN"/>
    <property type="match status" value="1"/>
</dbReference>
<sequence>MKNKMIVGALESCDLPELDLHQVQMRVDTGAATSSLHVDNINEFMKDGKRWVNFDIHPDVHNVDTVVNKTLLLKGKKVVKSSSADKEKRVVIKTAIQLGGQEWVIKLTLTDRSSMKNLMLLGREAMQGRLLVDPSHEFVVSDRD</sequence>
<keyword evidence="3" id="KW-1185">Reference proteome</keyword>
<reference evidence="2" key="2">
    <citation type="submission" date="2023-01" db="EMBL/GenBank/DDBJ databases">
        <title>Draft genome sequence of Litoribrevibacter albus strain NBRC 110071.</title>
        <authorList>
            <person name="Sun Q."/>
            <person name="Mori K."/>
        </authorList>
    </citation>
    <scope>NUCLEOTIDE SEQUENCE</scope>
    <source>
        <strain evidence="2">NBRC 110071</strain>
    </source>
</reference>
<name>A0AA37SBM8_9GAMM</name>
<gene>
    <name evidence="2" type="ORF">GCM10007876_20300</name>
</gene>
<protein>
    <submittedName>
        <fullName evidence="2">Ribosomal protein S6 modification protein</fullName>
    </submittedName>
</protein>
<dbReference type="SUPFAM" id="SSF50630">
    <property type="entry name" value="Acid proteases"/>
    <property type="match status" value="1"/>
</dbReference>
<organism evidence="2 3">
    <name type="scientific">Litoribrevibacter albus</name>
    <dbReference type="NCBI Taxonomy" id="1473156"/>
    <lineage>
        <taxon>Bacteria</taxon>
        <taxon>Pseudomonadati</taxon>
        <taxon>Pseudomonadota</taxon>
        <taxon>Gammaproteobacteria</taxon>
        <taxon>Oceanospirillales</taxon>
        <taxon>Oceanospirillaceae</taxon>
        <taxon>Litoribrevibacter</taxon>
    </lineage>
</organism>
<dbReference type="Gene3D" id="2.40.70.10">
    <property type="entry name" value="Acid Proteases"/>
    <property type="match status" value="1"/>
</dbReference>
<reference evidence="2" key="1">
    <citation type="journal article" date="2014" name="Int. J. Syst. Evol. Microbiol.">
        <title>Complete genome sequence of Corynebacterium casei LMG S-19264T (=DSM 44701T), isolated from a smear-ripened cheese.</title>
        <authorList>
            <consortium name="US DOE Joint Genome Institute (JGI-PGF)"/>
            <person name="Walter F."/>
            <person name="Albersmeier A."/>
            <person name="Kalinowski J."/>
            <person name="Ruckert C."/>
        </authorList>
    </citation>
    <scope>NUCLEOTIDE SEQUENCE</scope>
    <source>
        <strain evidence="2">NBRC 110071</strain>
    </source>
</reference>
<evidence type="ECO:0000313" key="3">
    <source>
        <dbReference type="Proteomes" id="UP001161389"/>
    </source>
</evidence>
<dbReference type="AlphaFoldDB" id="A0AA37SBM8"/>
<comment type="caution">
    <text evidence="2">The sequence shown here is derived from an EMBL/GenBank/DDBJ whole genome shotgun (WGS) entry which is preliminary data.</text>
</comment>
<dbReference type="RefSeq" id="WP_284381204.1">
    <property type="nucleotide sequence ID" value="NZ_BSNM01000014.1"/>
</dbReference>
<dbReference type="InterPro" id="IPR008503">
    <property type="entry name" value="Asp_endopeptidase"/>
</dbReference>
<dbReference type="InterPro" id="IPR021109">
    <property type="entry name" value="Peptidase_aspartic_dom_sf"/>
</dbReference>
<proteinExistence type="predicted"/>
<evidence type="ECO:0000313" key="2">
    <source>
        <dbReference type="EMBL" id="GLQ31551.1"/>
    </source>
</evidence>
<dbReference type="Proteomes" id="UP001161389">
    <property type="component" value="Unassembled WGS sequence"/>
</dbReference>
<dbReference type="Pfam" id="PF05618">
    <property type="entry name" value="Zn_protease"/>
    <property type="match status" value="1"/>
</dbReference>
<feature type="domain" description="Retropepsin-like aspartic endopeptidase" evidence="1">
    <location>
        <begin position="6"/>
        <end position="139"/>
    </location>
</feature>